<dbReference type="EMBL" id="CP068053">
    <property type="protein sequence ID" value="QQT00716.1"/>
    <property type="molecule type" value="Genomic_DNA"/>
</dbReference>
<evidence type="ECO:0008006" key="3">
    <source>
        <dbReference type="Google" id="ProtNLM"/>
    </source>
</evidence>
<protein>
    <recommendedName>
        <fullName evidence="3">Helix-turn-helix domain-containing protein</fullName>
    </recommendedName>
</protein>
<evidence type="ECO:0000313" key="1">
    <source>
        <dbReference type="EMBL" id="QQT00716.1"/>
    </source>
</evidence>
<gene>
    <name evidence="1" type="ORF">I6J18_01915</name>
</gene>
<dbReference type="RefSeq" id="WP_051387287.1">
    <property type="nucleotide sequence ID" value="NZ_CP068053.1"/>
</dbReference>
<dbReference type="Proteomes" id="UP000595254">
    <property type="component" value="Chromosome"/>
</dbReference>
<dbReference type="Gene3D" id="1.10.10.10">
    <property type="entry name" value="Winged helix-like DNA-binding domain superfamily/Winged helix DNA-binding domain"/>
    <property type="match status" value="1"/>
</dbReference>
<name>A0A974S0Q2_PERPY</name>
<keyword evidence="2" id="KW-1185">Reference proteome</keyword>
<dbReference type="KEGG" id="ppsr:I6J18_01915"/>
<dbReference type="InterPro" id="IPR036388">
    <property type="entry name" value="WH-like_DNA-bd_sf"/>
</dbReference>
<reference evidence="1 2" key="1">
    <citation type="submission" date="2021-01" db="EMBL/GenBank/DDBJ databases">
        <title>FDA dAtabase for Regulatory Grade micrObial Sequences (FDA-ARGOS): Supporting development and validation of Infectious Disease Dx tests.</title>
        <authorList>
            <person name="Nelson B."/>
            <person name="Plummer A."/>
            <person name="Tallon L."/>
            <person name="Sadzewicz L."/>
            <person name="Zhao X."/>
            <person name="Boylan J."/>
            <person name="Ott S."/>
            <person name="Bowen H."/>
            <person name="Vavikolanu K."/>
            <person name="Mehta A."/>
            <person name="Aluvathingal J."/>
            <person name="Nadendla S."/>
            <person name="Myers T."/>
            <person name="Yan Y."/>
            <person name="Sichtig H."/>
        </authorList>
    </citation>
    <scope>NUCLEOTIDE SEQUENCE [LARGE SCALE GENOMIC DNA]</scope>
    <source>
        <strain evidence="1 2">FDAARGOS_1161</strain>
    </source>
</reference>
<proteinExistence type="predicted"/>
<accession>A0A974S0Q2</accession>
<sequence>MTKKSISSIAKTDTYTSLSTFSSVNEMNLALQHYQIKFDAELTNTEKTVLVTLSHYSCIYPGVSFLRKRKIGELVGKSRRTIIRVCNRLETLGIIRQYSLKRESDLLQTVNAIVILPTDNDTEPQLTQHVTPAPANFVTPKSLIILKQKKEIKNTYIPKTPYDKFKERAACFISNKKIIQTLYGIYLAQTVLLKTAFDSEDILHSGLQSLTITLQATKQKTIRNLPGYFSGTLKKLLKELYFTTLHELGWNEKTASTPIGTPADNQAYTLETFISQ</sequence>
<dbReference type="AlphaFoldDB" id="A0A974S0Q2"/>
<organism evidence="1 2">
    <name type="scientific">Peribacillus psychrosaccharolyticus</name>
    <name type="common">Bacillus psychrosaccharolyticus</name>
    <dbReference type="NCBI Taxonomy" id="1407"/>
    <lineage>
        <taxon>Bacteria</taxon>
        <taxon>Bacillati</taxon>
        <taxon>Bacillota</taxon>
        <taxon>Bacilli</taxon>
        <taxon>Bacillales</taxon>
        <taxon>Bacillaceae</taxon>
        <taxon>Peribacillus</taxon>
    </lineage>
</organism>
<evidence type="ECO:0000313" key="2">
    <source>
        <dbReference type="Proteomes" id="UP000595254"/>
    </source>
</evidence>